<dbReference type="EMBL" id="CP072110">
    <property type="protein sequence ID" value="QTH63292.1"/>
    <property type="molecule type" value="Genomic_DNA"/>
</dbReference>
<feature type="domain" description="NIDO" evidence="2">
    <location>
        <begin position="67"/>
        <end position="118"/>
    </location>
</feature>
<keyword evidence="1" id="KW-0732">Signal</keyword>
<organism evidence="3 4">
    <name type="scientific">Psychrosphaera ytuae</name>
    <dbReference type="NCBI Taxonomy" id="2820710"/>
    <lineage>
        <taxon>Bacteria</taxon>
        <taxon>Pseudomonadati</taxon>
        <taxon>Pseudomonadota</taxon>
        <taxon>Gammaproteobacteria</taxon>
        <taxon>Alteromonadales</taxon>
        <taxon>Pseudoalteromonadaceae</taxon>
        <taxon>Psychrosphaera</taxon>
    </lineage>
</organism>
<protein>
    <submittedName>
        <fullName evidence="3">PEP-CTERM sorting domain-containing protein</fullName>
    </submittedName>
</protein>
<feature type="domain" description="NIDO" evidence="2">
    <location>
        <begin position="123"/>
        <end position="178"/>
    </location>
</feature>
<sequence>MKLFKNLLVTVLLAFTVTKQAQADVILYGMGGESQLGDIATPKVDDGSSNELQLPFTLSWGGSSASTFFVNTNGNITFGSGFTRFSATSFDNVPFPIIAPFWGDVDISCDTCGDIYVGSPEEGVVAVTWDRVAEYGNTENSARNTFQAVLIDRSGDTGVNGDFDVEFRYQNLEWSDNANAGFGLGNGAPPIDECEVIEDCSDFPPIDDCEVSDCEGFPPCEIESVCEFLPIPQSTQLSSLSLEQDILEAPTYYSLPGSLTEEVLELANTSNSGEEGVWTFSFRDGQYASEGQAPISLDNVDYIPEVGETPDNPRLPDGTTEEGGWEFDFEIDFGEIVFIDPDVAVGYDYVVNSGPNFASVILPSGFDARYELWLMGANGWEFADNLVAEVEYFFGQGGVSMFRILGIDTSNMIDPTDAQAFVTGLSFVAAGTIDMSQTPITEFVADPAVDVNEPNALILLSLGLGFLAFRRRKA</sequence>
<accession>A0A975DA11</accession>
<reference evidence="3" key="1">
    <citation type="submission" date="2021-03" db="EMBL/GenBank/DDBJ databases">
        <title>Description of Psychrosphaera ytuae sp. nov. isolated from deep sea sediment of South China Sea.</title>
        <authorList>
            <person name="Zhang J."/>
            <person name="Xu X.-D."/>
        </authorList>
    </citation>
    <scope>NUCLEOTIDE SEQUENCE</scope>
    <source>
        <strain evidence="3">MTZ26</strain>
    </source>
</reference>
<evidence type="ECO:0000256" key="1">
    <source>
        <dbReference type="SAM" id="SignalP"/>
    </source>
</evidence>
<dbReference type="RefSeq" id="WP_208831349.1">
    <property type="nucleotide sequence ID" value="NZ_CP072110.1"/>
</dbReference>
<evidence type="ECO:0000313" key="4">
    <source>
        <dbReference type="Proteomes" id="UP000682739"/>
    </source>
</evidence>
<dbReference type="InterPro" id="IPR013424">
    <property type="entry name" value="Ice-binding_C"/>
</dbReference>
<evidence type="ECO:0000259" key="2">
    <source>
        <dbReference type="Pfam" id="PF06119"/>
    </source>
</evidence>
<dbReference type="AlphaFoldDB" id="A0A975DA11"/>
<feature type="signal peptide" evidence="1">
    <location>
        <begin position="1"/>
        <end position="23"/>
    </location>
</feature>
<keyword evidence="4" id="KW-1185">Reference proteome</keyword>
<dbReference type="GO" id="GO:0007160">
    <property type="term" value="P:cell-matrix adhesion"/>
    <property type="evidence" value="ECO:0007669"/>
    <property type="project" value="InterPro"/>
</dbReference>
<dbReference type="InterPro" id="IPR003886">
    <property type="entry name" value="NIDO_dom"/>
</dbReference>
<feature type="chain" id="PRO_5036733862" evidence="1">
    <location>
        <begin position="24"/>
        <end position="474"/>
    </location>
</feature>
<name>A0A975DA11_9GAMM</name>
<gene>
    <name evidence="3" type="ORF">J1N51_11170</name>
</gene>
<proteinExistence type="predicted"/>
<dbReference type="NCBIfam" id="TIGR02595">
    <property type="entry name" value="PEP_CTERM"/>
    <property type="match status" value="1"/>
</dbReference>
<dbReference type="Pfam" id="PF06119">
    <property type="entry name" value="NIDO"/>
    <property type="match status" value="2"/>
</dbReference>
<dbReference type="KEGG" id="psym:J1N51_11170"/>
<evidence type="ECO:0000313" key="3">
    <source>
        <dbReference type="EMBL" id="QTH63292.1"/>
    </source>
</evidence>
<dbReference type="Proteomes" id="UP000682739">
    <property type="component" value="Chromosome"/>
</dbReference>